<accession>A0ACD3B176</accession>
<dbReference type="Proteomes" id="UP000308600">
    <property type="component" value="Unassembled WGS sequence"/>
</dbReference>
<dbReference type="EMBL" id="ML208295">
    <property type="protein sequence ID" value="TFK71627.1"/>
    <property type="molecule type" value="Genomic_DNA"/>
</dbReference>
<keyword evidence="2" id="KW-1185">Reference proteome</keyword>
<gene>
    <name evidence="1" type="ORF">BDN72DRAFT_837346</name>
</gene>
<proteinExistence type="predicted"/>
<name>A0ACD3B176_9AGAR</name>
<protein>
    <submittedName>
        <fullName evidence="1">Uncharacterized protein</fullName>
    </submittedName>
</protein>
<sequence>MVIGGGESFNHVFIGLYREVSEGVPAIIILNLIPMSVSGVRRARVLVDSRHVSTLFTESLCTLTIQQPSELTPLSVHQVLLDSSRRVSPHMPRRNASQIPVPVGRISSPQQMRRSFSENSYEPSRSPPPPPKSVSFVPPERAGMVSEMPPPIPPKEHHRDDSRGTKQPHGRYGQLERHIISDPRGESAKRSKEPVNQFSLLHEKWLAERSVTSDPAERARRRLDAQRQEEEEKEALRMEEKRRAELMRRKKEALLREQEEETIRRTSLEQQLRKISVERRAKEKKEEEEEERRRHELEAKRRAERERRIEEHKKLEEWRLNQLRLAEEASRQAEELQRQEEVERKSRVLQVEKRLKRLSAVGGDLMTGWVTMQASNLLAWKRRYYRLVGTVIHFYRSPKDDQHVLESVELAGKLRNLCEWNQGYEELKAIPHSFAVEFQEDGFYWSMYADSEEDKVKLIALLRHAAGLR</sequence>
<evidence type="ECO:0000313" key="2">
    <source>
        <dbReference type="Proteomes" id="UP000308600"/>
    </source>
</evidence>
<reference evidence="1 2" key="1">
    <citation type="journal article" date="2019" name="Nat. Ecol. Evol.">
        <title>Megaphylogeny resolves global patterns of mushroom evolution.</title>
        <authorList>
            <person name="Varga T."/>
            <person name="Krizsan K."/>
            <person name="Foldi C."/>
            <person name="Dima B."/>
            <person name="Sanchez-Garcia M."/>
            <person name="Sanchez-Ramirez S."/>
            <person name="Szollosi G.J."/>
            <person name="Szarkandi J.G."/>
            <person name="Papp V."/>
            <person name="Albert L."/>
            <person name="Andreopoulos W."/>
            <person name="Angelini C."/>
            <person name="Antonin V."/>
            <person name="Barry K.W."/>
            <person name="Bougher N.L."/>
            <person name="Buchanan P."/>
            <person name="Buyck B."/>
            <person name="Bense V."/>
            <person name="Catcheside P."/>
            <person name="Chovatia M."/>
            <person name="Cooper J."/>
            <person name="Damon W."/>
            <person name="Desjardin D."/>
            <person name="Finy P."/>
            <person name="Geml J."/>
            <person name="Haridas S."/>
            <person name="Hughes K."/>
            <person name="Justo A."/>
            <person name="Karasinski D."/>
            <person name="Kautmanova I."/>
            <person name="Kiss B."/>
            <person name="Kocsube S."/>
            <person name="Kotiranta H."/>
            <person name="LaButti K.M."/>
            <person name="Lechner B.E."/>
            <person name="Liimatainen K."/>
            <person name="Lipzen A."/>
            <person name="Lukacs Z."/>
            <person name="Mihaltcheva S."/>
            <person name="Morgado L.N."/>
            <person name="Niskanen T."/>
            <person name="Noordeloos M.E."/>
            <person name="Ohm R.A."/>
            <person name="Ortiz-Santana B."/>
            <person name="Ovrebo C."/>
            <person name="Racz N."/>
            <person name="Riley R."/>
            <person name="Savchenko A."/>
            <person name="Shiryaev A."/>
            <person name="Soop K."/>
            <person name="Spirin V."/>
            <person name="Szebenyi C."/>
            <person name="Tomsovsky M."/>
            <person name="Tulloss R.E."/>
            <person name="Uehling J."/>
            <person name="Grigoriev I.V."/>
            <person name="Vagvolgyi C."/>
            <person name="Papp T."/>
            <person name="Martin F.M."/>
            <person name="Miettinen O."/>
            <person name="Hibbett D.S."/>
            <person name="Nagy L.G."/>
        </authorList>
    </citation>
    <scope>NUCLEOTIDE SEQUENCE [LARGE SCALE GENOMIC DNA]</scope>
    <source>
        <strain evidence="1 2">NL-1719</strain>
    </source>
</reference>
<organism evidence="1 2">
    <name type="scientific">Pluteus cervinus</name>
    <dbReference type="NCBI Taxonomy" id="181527"/>
    <lineage>
        <taxon>Eukaryota</taxon>
        <taxon>Fungi</taxon>
        <taxon>Dikarya</taxon>
        <taxon>Basidiomycota</taxon>
        <taxon>Agaricomycotina</taxon>
        <taxon>Agaricomycetes</taxon>
        <taxon>Agaricomycetidae</taxon>
        <taxon>Agaricales</taxon>
        <taxon>Pluteineae</taxon>
        <taxon>Pluteaceae</taxon>
        <taxon>Pluteus</taxon>
    </lineage>
</organism>
<evidence type="ECO:0000313" key="1">
    <source>
        <dbReference type="EMBL" id="TFK71627.1"/>
    </source>
</evidence>